<dbReference type="PANTHER" id="PTHR43085:SF1">
    <property type="entry name" value="PSEUDOURIDINE KINASE-RELATED"/>
    <property type="match status" value="1"/>
</dbReference>
<evidence type="ECO:0000256" key="5">
    <source>
        <dbReference type="ARBA" id="ARBA00022840"/>
    </source>
</evidence>
<dbReference type="GO" id="GO:0016301">
    <property type="term" value="F:kinase activity"/>
    <property type="evidence" value="ECO:0007669"/>
    <property type="project" value="UniProtKB-KW"/>
</dbReference>
<feature type="domain" description="Carbohydrate kinase PfkB" evidence="6">
    <location>
        <begin position="24"/>
        <end position="299"/>
    </location>
</feature>
<keyword evidence="5" id="KW-0067">ATP-binding</keyword>
<gene>
    <name evidence="7" type="ORF">GCM10009098_06730</name>
</gene>
<evidence type="ECO:0000256" key="1">
    <source>
        <dbReference type="ARBA" id="ARBA00010688"/>
    </source>
</evidence>
<dbReference type="PANTHER" id="PTHR43085">
    <property type="entry name" value="HEXOKINASE FAMILY MEMBER"/>
    <property type="match status" value="1"/>
</dbReference>
<dbReference type="InterPro" id="IPR050306">
    <property type="entry name" value="PfkB_Carbo_kinase"/>
</dbReference>
<proteinExistence type="inferred from homology"/>
<dbReference type="SUPFAM" id="SSF53613">
    <property type="entry name" value="Ribokinase-like"/>
    <property type="match status" value="1"/>
</dbReference>
<dbReference type="Proteomes" id="UP001501169">
    <property type="component" value="Unassembled WGS sequence"/>
</dbReference>
<dbReference type="InterPro" id="IPR029056">
    <property type="entry name" value="Ribokinase-like"/>
</dbReference>
<sequence>MLAVIGENVVDMLPEHNGLYRPCLGGSPFNVAIAAARQRLNVSYISPLSQDAFGQQFAAYLQQNGASYGLQYFSRRPSSLAMVSMDAQLQPQYSLYRTGIADRDISAETQIAALPSDCTVLHLGSLALESEDAPRIAQVVSAAKATGIRIALDINVRLNAVTNVAAYRDFVQQMIKQSDYIKASDEDLALLFEGEDLSDAVSLVRHSAPSAMLALTEGDKGATLYWQQHHITLPVIAATPFVDTVGAGDTFWANLLVSLIKQGLPKADDVSLDILRHCLQRAMLAASLNIATKGCNPPTREELDLALAKLS</sequence>
<dbReference type="CDD" id="cd01167">
    <property type="entry name" value="bac_FRK"/>
    <property type="match status" value="1"/>
</dbReference>
<comment type="similarity">
    <text evidence="1">Belongs to the carbohydrate kinase PfkB family.</text>
</comment>
<accession>A0ABP3ND00</accession>
<organism evidence="7 8">
    <name type="scientific">Rheinheimera aquimaris</name>
    <dbReference type="NCBI Taxonomy" id="412437"/>
    <lineage>
        <taxon>Bacteria</taxon>
        <taxon>Pseudomonadati</taxon>
        <taxon>Pseudomonadota</taxon>
        <taxon>Gammaproteobacteria</taxon>
        <taxon>Chromatiales</taxon>
        <taxon>Chromatiaceae</taxon>
        <taxon>Rheinheimera</taxon>
    </lineage>
</organism>
<evidence type="ECO:0000256" key="4">
    <source>
        <dbReference type="ARBA" id="ARBA00022777"/>
    </source>
</evidence>
<keyword evidence="4 7" id="KW-0418">Kinase</keyword>
<keyword evidence="8" id="KW-1185">Reference proteome</keyword>
<protein>
    <submittedName>
        <fullName evidence="7">Carbohydrate kinase</fullName>
    </submittedName>
</protein>
<reference evidence="8" key="1">
    <citation type="journal article" date="2019" name="Int. J. Syst. Evol. Microbiol.">
        <title>The Global Catalogue of Microorganisms (GCM) 10K type strain sequencing project: providing services to taxonomists for standard genome sequencing and annotation.</title>
        <authorList>
            <consortium name="The Broad Institute Genomics Platform"/>
            <consortium name="The Broad Institute Genome Sequencing Center for Infectious Disease"/>
            <person name="Wu L."/>
            <person name="Ma J."/>
        </authorList>
    </citation>
    <scope>NUCLEOTIDE SEQUENCE [LARGE SCALE GENOMIC DNA]</scope>
    <source>
        <strain evidence="8">JCM 14331</strain>
    </source>
</reference>
<keyword evidence="2" id="KW-0808">Transferase</keyword>
<name>A0ABP3ND00_9GAMM</name>
<dbReference type="Gene3D" id="3.40.1190.20">
    <property type="match status" value="1"/>
</dbReference>
<dbReference type="InterPro" id="IPR011611">
    <property type="entry name" value="PfkB_dom"/>
</dbReference>
<dbReference type="EMBL" id="BAAAEO010000001">
    <property type="protein sequence ID" value="GAA0541749.1"/>
    <property type="molecule type" value="Genomic_DNA"/>
</dbReference>
<evidence type="ECO:0000259" key="6">
    <source>
        <dbReference type="Pfam" id="PF00294"/>
    </source>
</evidence>
<evidence type="ECO:0000313" key="7">
    <source>
        <dbReference type="EMBL" id="GAA0541749.1"/>
    </source>
</evidence>
<keyword evidence="3" id="KW-0547">Nucleotide-binding</keyword>
<comment type="caution">
    <text evidence="7">The sequence shown here is derived from an EMBL/GenBank/DDBJ whole genome shotgun (WGS) entry which is preliminary data.</text>
</comment>
<evidence type="ECO:0000256" key="2">
    <source>
        <dbReference type="ARBA" id="ARBA00022679"/>
    </source>
</evidence>
<dbReference type="Pfam" id="PF00294">
    <property type="entry name" value="PfkB"/>
    <property type="match status" value="1"/>
</dbReference>
<evidence type="ECO:0000256" key="3">
    <source>
        <dbReference type="ARBA" id="ARBA00022741"/>
    </source>
</evidence>
<dbReference type="RefSeq" id="WP_226765487.1">
    <property type="nucleotide sequence ID" value="NZ_BAAAEO010000001.1"/>
</dbReference>
<evidence type="ECO:0000313" key="8">
    <source>
        <dbReference type="Proteomes" id="UP001501169"/>
    </source>
</evidence>